<keyword evidence="7 10" id="KW-0411">Iron-sulfur</keyword>
<evidence type="ECO:0000256" key="4">
    <source>
        <dbReference type="ARBA" id="ARBA00022679"/>
    </source>
</evidence>
<dbReference type="CDD" id="cd06223">
    <property type="entry name" value="PRTases_typeI"/>
    <property type="match status" value="1"/>
</dbReference>
<dbReference type="InterPro" id="IPR029057">
    <property type="entry name" value="PRTase-like"/>
</dbReference>
<dbReference type="Pfam" id="PF00156">
    <property type="entry name" value="Pribosyltran"/>
    <property type="match status" value="1"/>
</dbReference>
<reference evidence="12 13" key="1">
    <citation type="submission" date="2019-02" db="EMBL/GenBank/DDBJ databases">
        <title>Deep-cultivation of Planctomycetes and their phenomic and genomic characterization uncovers novel biology.</title>
        <authorList>
            <person name="Wiegand S."/>
            <person name="Jogler M."/>
            <person name="Boedeker C."/>
            <person name="Pinto D."/>
            <person name="Vollmers J."/>
            <person name="Rivas-Marin E."/>
            <person name="Kohn T."/>
            <person name="Peeters S.H."/>
            <person name="Heuer A."/>
            <person name="Rast P."/>
            <person name="Oberbeckmann S."/>
            <person name="Bunk B."/>
            <person name="Jeske O."/>
            <person name="Meyerdierks A."/>
            <person name="Storesund J.E."/>
            <person name="Kallscheuer N."/>
            <person name="Luecker S."/>
            <person name="Lage O.M."/>
            <person name="Pohl T."/>
            <person name="Merkel B.J."/>
            <person name="Hornburger P."/>
            <person name="Mueller R.-W."/>
            <person name="Bruemmer F."/>
            <person name="Labrenz M."/>
            <person name="Spormann A.M."/>
            <person name="Op den Camp H."/>
            <person name="Overmann J."/>
            <person name="Amann R."/>
            <person name="Jetten M.S.M."/>
            <person name="Mascher T."/>
            <person name="Medema M.H."/>
            <person name="Devos D.P."/>
            <person name="Kaster A.-K."/>
            <person name="Ovreas L."/>
            <person name="Rohde M."/>
            <person name="Galperin M.Y."/>
            <person name="Jogler C."/>
        </authorList>
    </citation>
    <scope>NUCLEOTIDE SEQUENCE [LARGE SCALE GENOMIC DNA]</scope>
    <source>
        <strain evidence="12 13">I41</strain>
    </source>
</reference>
<dbReference type="Gene3D" id="3.60.20.10">
    <property type="entry name" value="Glutamine Phosphoribosylpyrophosphate, subunit 1, domain 1"/>
    <property type="match status" value="1"/>
</dbReference>
<feature type="active site" description="Nucleophile" evidence="7 9">
    <location>
        <position position="9"/>
    </location>
</feature>
<evidence type="ECO:0000256" key="5">
    <source>
        <dbReference type="ARBA" id="ARBA00022755"/>
    </source>
</evidence>
<evidence type="ECO:0000256" key="1">
    <source>
        <dbReference type="ARBA" id="ARBA00005209"/>
    </source>
</evidence>
<proteinExistence type="inferred from homology"/>
<evidence type="ECO:0000313" key="12">
    <source>
        <dbReference type="EMBL" id="QDT75088.1"/>
    </source>
</evidence>
<comment type="similarity">
    <text evidence="2 7 8">In the C-terminal section; belongs to the purine/pyrimidine phosphoribosyltransferase family.</text>
</comment>
<dbReference type="InterPro" id="IPR017932">
    <property type="entry name" value="GATase_2_dom"/>
</dbReference>
<dbReference type="Pfam" id="PF13522">
    <property type="entry name" value="GATase_6"/>
    <property type="match status" value="1"/>
</dbReference>
<comment type="caution">
    <text evidence="7">Lacks conserved residue(s) required for the propagation of feature annotation.</text>
</comment>
<dbReference type="GO" id="GO:0006189">
    <property type="term" value="P:'de novo' IMP biosynthetic process"/>
    <property type="evidence" value="ECO:0007669"/>
    <property type="project" value="UniProtKB-UniRule"/>
</dbReference>
<comment type="cofactor">
    <cofactor evidence="7 10">
        <name>[4Fe-4S] cluster</name>
        <dbReference type="ChEBI" id="CHEBI:49883"/>
    </cofactor>
    <text evidence="7 10">Binds 1 [4Fe-4S] cluster per subunit.</text>
</comment>
<sequence>MSDELHHECGVVAVYHLEGDEVSPLCPVQGPDEVSRLMPRMLLDVQNRGQLSTGMTSYNPDRDQLLKTYRKLGTVSEAFRLNHKAKAESIMRNYAGRAAIGHVRYATCGEDDVTYAQPFERHHLQKHKWFSFAFNGQLANYAALRDKLLAEDDHHLTRQSDTEIIMHEISRELSGDRRPSLIEIMAAVSTRFDGAYSLALLNAQGEMLIARDPLGVKPMCYAIEGPLLAAASESVALLNLGFQPESIRSLEAGEAITVVDNKVSIERFTERRRTAHCFFEWIYFANVASTMDDRGVYLSRKALGEELARMETIPKGDDLIVVPVPDTSKAAADAMAYSLGVPSVEGLIRNRYAGRTFIEGGAGRVAKAAAKYTPLPEVLRGKRVLLVEDSIVRSTTMRVLLDRIREVGGAKEIHVRVACPPIIAPCFYGIDMSRIRELFAPQFVEKGLPSEEMFALMAAELGADSLRYLPVESISRAVGKPADQLCRACITGDYPTPWGQKLYQVALDNYHNHAEADAERTYEAAATTAG</sequence>
<feature type="domain" description="Glutamine amidotransferase type-2" evidence="11">
    <location>
        <begin position="9"/>
        <end position="261"/>
    </location>
</feature>
<dbReference type="InterPro" id="IPR000836">
    <property type="entry name" value="PRTase_dom"/>
</dbReference>
<evidence type="ECO:0000256" key="9">
    <source>
        <dbReference type="PIRSR" id="PIRSR000485-1"/>
    </source>
</evidence>
<evidence type="ECO:0000256" key="7">
    <source>
        <dbReference type="HAMAP-Rule" id="MF_01931"/>
    </source>
</evidence>
<feature type="binding site" evidence="7 10">
    <location>
        <position position="486"/>
    </location>
    <ligand>
        <name>[4Fe-4S] cluster</name>
        <dbReference type="ChEBI" id="CHEBI:49883"/>
    </ligand>
</feature>
<keyword evidence="13" id="KW-1185">Reference proteome</keyword>
<dbReference type="UniPathway" id="UPA00074">
    <property type="reaction ID" value="UER00124"/>
</dbReference>
<name>A0A517U388_9BACT</name>
<feature type="binding site" evidence="7 10">
    <location>
        <position position="489"/>
    </location>
    <ligand>
        <name>[4Fe-4S] cluster</name>
        <dbReference type="ChEBI" id="CHEBI:49883"/>
    </ligand>
</feature>
<comment type="function">
    <text evidence="7">Catalyzes the formation of phosphoribosylamine from phosphoribosylpyrophosphate (PRPP) and glutamine.</text>
</comment>
<dbReference type="InterPro" id="IPR005854">
    <property type="entry name" value="PurF"/>
</dbReference>
<keyword evidence="7 10" id="KW-0408">Iron</keyword>
<dbReference type="Proteomes" id="UP000317909">
    <property type="component" value="Chromosome"/>
</dbReference>
<dbReference type="RefSeq" id="WP_145434786.1">
    <property type="nucleotide sequence ID" value="NZ_CP036339.1"/>
</dbReference>
<evidence type="ECO:0000256" key="8">
    <source>
        <dbReference type="PIRNR" id="PIRNR000485"/>
    </source>
</evidence>
<dbReference type="SUPFAM" id="SSF56235">
    <property type="entry name" value="N-terminal nucleophile aminohydrolases (Ntn hydrolases)"/>
    <property type="match status" value="1"/>
</dbReference>
<dbReference type="HAMAP" id="MF_01931">
    <property type="entry name" value="PurF"/>
    <property type="match status" value="1"/>
</dbReference>
<dbReference type="OrthoDB" id="9801213at2"/>
<evidence type="ECO:0000313" key="13">
    <source>
        <dbReference type="Proteomes" id="UP000317909"/>
    </source>
</evidence>
<feature type="binding site" evidence="7 10">
    <location>
        <position position="277"/>
    </location>
    <ligand>
        <name>[4Fe-4S] cluster</name>
        <dbReference type="ChEBI" id="CHEBI:49883"/>
    </ligand>
</feature>
<dbReference type="Gene3D" id="3.40.50.2020">
    <property type="match status" value="1"/>
</dbReference>
<dbReference type="SUPFAM" id="SSF53271">
    <property type="entry name" value="PRTase-like"/>
    <property type="match status" value="1"/>
</dbReference>
<dbReference type="GO" id="GO:0046872">
    <property type="term" value="F:metal ion binding"/>
    <property type="evidence" value="ECO:0007669"/>
    <property type="project" value="UniProtKB-KW"/>
</dbReference>
<dbReference type="PROSITE" id="PS51278">
    <property type="entry name" value="GATASE_TYPE_2"/>
    <property type="match status" value="1"/>
</dbReference>
<dbReference type="PANTHER" id="PTHR11907">
    <property type="entry name" value="AMIDOPHOSPHORIBOSYLTRANSFERASE"/>
    <property type="match status" value="1"/>
</dbReference>
<comment type="pathway">
    <text evidence="1 7 8">Purine metabolism; IMP biosynthesis via de novo pathway; N(1)-(5-phospho-D-ribosyl)glycinamide from 5-phospho-alpha-D-ribose 1-diphosphate: step 1/2.</text>
</comment>
<keyword evidence="5 7" id="KW-0658">Purine biosynthesis</keyword>
<dbReference type="InterPro" id="IPR029055">
    <property type="entry name" value="Ntn_hydrolases_N"/>
</dbReference>
<dbReference type="PIRSF" id="PIRSF000485">
    <property type="entry name" value="Amd_phspho_trans"/>
    <property type="match status" value="1"/>
</dbReference>
<dbReference type="EMBL" id="CP036339">
    <property type="protein sequence ID" value="QDT75088.1"/>
    <property type="molecule type" value="Genomic_DNA"/>
</dbReference>
<dbReference type="GO" id="GO:0004044">
    <property type="term" value="F:amidophosphoribosyltransferase activity"/>
    <property type="evidence" value="ECO:0007669"/>
    <property type="project" value="UniProtKB-UniRule"/>
</dbReference>
<dbReference type="GO" id="GO:0051539">
    <property type="term" value="F:4 iron, 4 sulfur cluster binding"/>
    <property type="evidence" value="ECO:0007669"/>
    <property type="project" value="UniProtKB-KW"/>
</dbReference>
<organism evidence="12 13">
    <name type="scientific">Lacipirellula limnantheis</name>
    <dbReference type="NCBI Taxonomy" id="2528024"/>
    <lineage>
        <taxon>Bacteria</taxon>
        <taxon>Pseudomonadati</taxon>
        <taxon>Planctomycetota</taxon>
        <taxon>Planctomycetia</taxon>
        <taxon>Pirellulales</taxon>
        <taxon>Lacipirellulaceae</taxon>
        <taxon>Lacipirellula</taxon>
    </lineage>
</organism>
<gene>
    <name evidence="7 12" type="primary">purF</name>
    <name evidence="12" type="ORF">I41_42970</name>
</gene>
<dbReference type="AlphaFoldDB" id="A0A517U388"/>
<accession>A0A517U388</accession>
<feature type="binding site" evidence="7 10">
    <location>
        <position position="426"/>
    </location>
    <ligand>
        <name>[4Fe-4S] cluster</name>
        <dbReference type="ChEBI" id="CHEBI:49883"/>
    </ligand>
</feature>
<keyword evidence="3 7" id="KW-0328">Glycosyltransferase</keyword>
<dbReference type="EC" id="2.4.2.14" evidence="7"/>
<dbReference type="GO" id="GO:0009113">
    <property type="term" value="P:purine nucleobase biosynthetic process"/>
    <property type="evidence" value="ECO:0007669"/>
    <property type="project" value="InterPro"/>
</dbReference>
<evidence type="ECO:0000256" key="2">
    <source>
        <dbReference type="ARBA" id="ARBA00010138"/>
    </source>
</evidence>
<evidence type="ECO:0000256" key="6">
    <source>
        <dbReference type="ARBA" id="ARBA00022962"/>
    </source>
</evidence>
<comment type="catalytic activity">
    <reaction evidence="7 8">
        <text>5-phospho-beta-D-ribosylamine + L-glutamate + diphosphate = 5-phospho-alpha-D-ribose 1-diphosphate + L-glutamine + H2O</text>
        <dbReference type="Rhea" id="RHEA:14905"/>
        <dbReference type="ChEBI" id="CHEBI:15377"/>
        <dbReference type="ChEBI" id="CHEBI:29985"/>
        <dbReference type="ChEBI" id="CHEBI:33019"/>
        <dbReference type="ChEBI" id="CHEBI:58017"/>
        <dbReference type="ChEBI" id="CHEBI:58359"/>
        <dbReference type="ChEBI" id="CHEBI:58681"/>
        <dbReference type="EC" id="2.4.2.14"/>
    </reaction>
</comment>
<evidence type="ECO:0000256" key="10">
    <source>
        <dbReference type="PIRSR" id="PIRSR000485-3"/>
    </source>
</evidence>
<keyword evidence="7 10" id="KW-0479">Metal-binding</keyword>
<keyword evidence="6 7" id="KW-0315">Glutamine amidotransferase</keyword>
<dbReference type="KEGG" id="llh:I41_42970"/>
<protein>
    <recommendedName>
        <fullName evidence="7">Amidophosphoribosyltransferase</fullName>
        <shortName evidence="7">ATase</shortName>
        <ecNumber evidence="7">2.4.2.14</ecNumber>
    </recommendedName>
    <alternativeName>
        <fullName evidence="7">Glutamine phosphoribosylpyrophosphate amidotransferase</fullName>
        <shortName evidence="7">GPATase</shortName>
    </alternativeName>
</protein>
<evidence type="ECO:0000259" key="11">
    <source>
        <dbReference type="PROSITE" id="PS51278"/>
    </source>
</evidence>
<keyword evidence="4 7" id="KW-0808">Transferase</keyword>
<keyword evidence="7" id="KW-0004">4Fe-4S</keyword>
<evidence type="ECO:0000256" key="3">
    <source>
        <dbReference type="ARBA" id="ARBA00022676"/>
    </source>
</evidence>